<protein>
    <recommendedName>
        <fullName evidence="4">Type II secretion system (T2SS), protein M subtype b</fullName>
    </recommendedName>
</protein>
<keyword evidence="1" id="KW-1133">Transmembrane helix</keyword>
<reference evidence="2 3" key="1">
    <citation type="submission" date="2018-06" db="EMBL/GenBank/DDBJ databases">
        <title>Genome sequencing of Flavobacterium.</title>
        <authorList>
            <person name="Baek M.-G."/>
            <person name="Yi H."/>
        </authorList>
    </citation>
    <scope>NUCLEOTIDE SEQUENCE [LARGE SCALE GENOMIC DNA]</scope>
    <source>
        <strain evidence="2 3">HYN0086</strain>
    </source>
</reference>
<evidence type="ECO:0008006" key="4">
    <source>
        <dbReference type="Google" id="ProtNLM"/>
    </source>
</evidence>
<dbReference type="KEGG" id="ffl:HYN86_09710"/>
<dbReference type="EMBL" id="CP030261">
    <property type="protein sequence ID" value="AXB56851.1"/>
    <property type="molecule type" value="Genomic_DNA"/>
</dbReference>
<proteinExistence type="predicted"/>
<gene>
    <name evidence="2" type="ORF">HYN86_09710</name>
</gene>
<sequence length="173" mass="20246">MFENYSYKQKFYALVIIFFMLSITAYKRSFHTLFEVVSEYRTLSKKAEDIDKKAKNNGTLKNDVEYLDKIIGKEGVTKEMVQQGIISFATTNSGVSINDLKPIHDYPETDYHIITNQLDVTGNANQLLELAYNFEKKFNYSRIVSQNFYTTKKNNKSEVLHLKMIFQNYENTK</sequence>
<dbReference type="OrthoDB" id="1161757at2"/>
<dbReference type="Proteomes" id="UP000251561">
    <property type="component" value="Chromosome"/>
</dbReference>
<organism evidence="2 3">
    <name type="scientific">Flavobacterium fluviale</name>
    <dbReference type="NCBI Taxonomy" id="2249356"/>
    <lineage>
        <taxon>Bacteria</taxon>
        <taxon>Pseudomonadati</taxon>
        <taxon>Bacteroidota</taxon>
        <taxon>Flavobacteriia</taxon>
        <taxon>Flavobacteriales</taxon>
        <taxon>Flavobacteriaceae</taxon>
        <taxon>Flavobacterium</taxon>
    </lineage>
</organism>
<evidence type="ECO:0000256" key="1">
    <source>
        <dbReference type="SAM" id="Phobius"/>
    </source>
</evidence>
<keyword evidence="1" id="KW-0812">Transmembrane</keyword>
<keyword evidence="1" id="KW-0472">Membrane</keyword>
<evidence type="ECO:0000313" key="3">
    <source>
        <dbReference type="Proteomes" id="UP000251561"/>
    </source>
</evidence>
<evidence type="ECO:0000313" key="2">
    <source>
        <dbReference type="EMBL" id="AXB56851.1"/>
    </source>
</evidence>
<dbReference type="RefSeq" id="WP_113677836.1">
    <property type="nucleotide sequence ID" value="NZ_CP030261.1"/>
</dbReference>
<accession>A0A344LSF9</accession>
<name>A0A344LSF9_9FLAO</name>
<dbReference type="AlphaFoldDB" id="A0A344LSF9"/>
<keyword evidence="3" id="KW-1185">Reference proteome</keyword>
<feature type="transmembrane region" description="Helical" evidence="1">
    <location>
        <begin position="12"/>
        <end position="30"/>
    </location>
</feature>